<organism evidence="6 7">
    <name type="scientific">Thalassotalea profundi</name>
    <dbReference type="NCBI Taxonomy" id="2036687"/>
    <lineage>
        <taxon>Bacteria</taxon>
        <taxon>Pseudomonadati</taxon>
        <taxon>Pseudomonadota</taxon>
        <taxon>Gammaproteobacteria</taxon>
        <taxon>Alteromonadales</taxon>
        <taxon>Colwelliaceae</taxon>
        <taxon>Thalassotalea</taxon>
    </lineage>
</organism>
<evidence type="ECO:0000256" key="1">
    <source>
        <dbReference type="ARBA" id="ARBA00009437"/>
    </source>
</evidence>
<dbReference type="RefSeq" id="WP_189378981.1">
    <property type="nucleotide sequence ID" value="NZ_BNAH01000012.1"/>
</dbReference>
<comment type="similarity">
    <text evidence="1">Belongs to the LysR transcriptional regulatory family.</text>
</comment>
<dbReference type="PANTHER" id="PTHR30537">
    <property type="entry name" value="HTH-TYPE TRANSCRIPTIONAL REGULATOR"/>
    <property type="match status" value="1"/>
</dbReference>
<feature type="domain" description="HTH lysR-type" evidence="5">
    <location>
        <begin position="1"/>
        <end position="59"/>
    </location>
</feature>
<dbReference type="SUPFAM" id="SSF53850">
    <property type="entry name" value="Periplasmic binding protein-like II"/>
    <property type="match status" value="1"/>
</dbReference>
<proteinExistence type="inferred from homology"/>
<accession>A0ABQ3J0W8</accession>
<dbReference type="InterPro" id="IPR058163">
    <property type="entry name" value="LysR-type_TF_proteobact-type"/>
</dbReference>
<evidence type="ECO:0000259" key="5">
    <source>
        <dbReference type="PROSITE" id="PS50931"/>
    </source>
</evidence>
<evidence type="ECO:0000256" key="4">
    <source>
        <dbReference type="ARBA" id="ARBA00023163"/>
    </source>
</evidence>
<dbReference type="PANTHER" id="PTHR30537:SF5">
    <property type="entry name" value="HTH-TYPE TRANSCRIPTIONAL ACTIVATOR TTDR-RELATED"/>
    <property type="match status" value="1"/>
</dbReference>
<dbReference type="InterPro" id="IPR000847">
    <property type="entry name" value="LysR_HTH_N"/>
</dbReference>
<evidence type="ECO:0000313" key="7">
    <source>
        <dbReference type="Proteomes" id="UP000626370"/>
    </source>
</evidence>
<keyword evidence="2" id="KW-0805">Transcription regulation</keyword>
<keyword evidence="7" id="KW-1185">Reference proteome</keyword>
<reference evidence="7" key="1">
    <citation type="journal article" date="2019" name="Int. J. Syst. Evol. Microbiol.">
        <title>The Global Catalogue of Microorganisms (GCM) 10K type strain sequencing project: providing services to taxonomists for standard genome sequencing and annotation.</title>
        <authorList>
            <consortium name="The Broad Institute Genomics Platform"/>
            <consortium name="The Broad Institute Genome Sequencing Center for Infectious Disease"/>
            <person name="Wu L."/>
            <person name="Ma J."/>
        </authorList>
    </citation>
    <scope>NUCLEOTIDE SEQUENCE [LARGE SCALE GENOMIC DNA]</scope>
    <source>
        <strain evidence="7">CGMCC 1.15922</strain>
    </source>
</reference>
<dbReference type="Proteomes" id="UP000626370">
    <property type="component" value="Unassembled WGS sequence"/>
</dbReference>
<dbReference type="CDD" id="cd08422">
    <property type="entry name" value="PBP2_CrgA_like"/>
    <property type="match status" value="1"/>
</dbReference>
<dbReference type="EMBL" id="BNAH01000012">
    <property type="protein sequence ID" value="GHE97663.1"/>
    <property type="molecule type" value="Genomic_DNA"/>
</dbReference>
<sequence length="298" mass="33469">MGQLEDMAIFARVIEAGSITLAAEQLGLAKSAVSKRLSALEQKLGLKLISRTTRKSSITEAGKQYYQRSKLILDEVDELNNITSSDTLALSGPLKITVPLSFGLMYLSEPFDLFIQKNPDIQLQVHFSDHRVDLIESGMDLAIRIGELANSNLQAKKLIEIKQLICASPEYLLEHGTPKNPEELKHHKLLKYENNPFQSISFLDSNGTRITGQPKIHCVANNGEFLQKMALSSHGIIQTPHFFVWKNIQDHSLTPILTDFQLTSLNAYAVYPANRHLPSKVRTLIDFLLEHLQDLPFI</sequence>
<dbReference type="Gene3D" id="1.10.10.10">
    <property type="entry name" value="Winged helix-like DNA-binding domain superfamily/Winged helix DNA-binding domain"/>
    <property type="match status" value="1"/>
</dbReference>
<dbReference type="Gene3D" id="3.40.190.290">
    <property type="match status" value="1"/>
</dbReference>
<keyword evidence="4" id="KW-0804">Transcription</keyword>
<dbReference type="SUPFAM" id="SSF46785">
    <property type="entry name" value="Winged helix' DNA-binding domain"/>
    <property type="match status" value="1"/>
</dbReference>
<evidence type="ECO:0000256" key="2">
    <source>
        <dbReference type="ARBA" id="ARBA00023015"/>
    </source>
</evidence>
<evidence type="ECO:0000256" key="3">
    <source>
        <dbReference type="ARBA" id="ARBA00023125"/>
    </source>
</evidence>
<name>A0ABQ3J0W8_9GAMM</name>
<dbReference type="Pfam" id="PF03466">
    <property type="entry name" value="LysR_substrate"/>
    <property type="match status" value="1"/>
</dbReference>
<comment type="caution">
    <text evidence="6">The sequence shown here is derived from an EMBL/GenBank/DDBJ whole genome shotgun (WGS) entry which is preliminary data.</text>
</comment>
<protein>
    <submittedName>
        <fullName evidence="6">LysR family transcriptional regulator</fullName>
    </submittedName>
</protein>
<dbReference type="Pfam" id="PF00126">
    <property type="entry name" value="HTH_1"/>
    <property type="match status" value="1"/>
</dbReference>
<dbReference type="InterPro" id="IPR036388">
    <property type="entry name" value="WH-like_DNA-bd_sf"/>
</dbReference>
<gene>
    <name evidence="6" type="ORF">GCM10011501_29120</name>
</gene>
<dbReference type="PROSITE" id="PS50931">
    <property type="entry name" value="HTH_LYSR"/>
    <property type="match status" value="1"/>
</dbReference>
<dbReference type="InterPro" id="IPR036390">
    <property type="entry name" value="WH_DNA-bd_sf"/>
</dbReference>
<dbReference type="InterPro" id="IPR005119">
    <property type="entry name" value="LysR_subst-bd"/>
</dbReference>
<keyword evidence="3" id="KW-0238">DNA-binding</keyword>
<evidence type="ECO:0000313" key="6">
    <source>
        <dbReference type="EMBL" id="GHE97663.1"/>
    </source>
</evidence>
<dbReference type="PRINTS" id="PR00039">
    <property type="entry name" value="HTHLYSR"/>
</dbReference>